<proteinExistence type="predicted"/>
<dbReference type="AlphaFoldDB" id="A0A7J6XFE6"/>
<keyword evidence="2" id="KW-0418">Kinase</keyword>
<keyword evidence="3" id="KW-1185">Reference proteome</keyword>
<dbReference type="EMBL" id="JABWDY010001223">
    <property type="protein sequence ID" value="KAF5207595.1"/>
    <property type="molecule type" value="Genomic_DNA"/>
</dbReference>
<feature type="region of interest" description="Disordered" evidence="1">
    <location>
        <begin position="1"/>
        <end position="94"/>
    </location>
</feature>
<dbReference type="GO" id="GO:0016301">
    <property type="term" value="F:kinase activity"/>
    <property type="evidence" value="ECO:0007669"/>
    <property type="project" value="UniProtKB-KW"/>
</dbReference>
<dbReference type="OrthoDB" id="1735890at2759"/>
<organism evidence="2 3">
    <name type="scientific">Thalictrum thalictroides</name>
    <name type="common">Rue-anemone</name>
    <name type="synonym">Anemone thalictroides</name>
    <dbReference type="NCBI Taxonomy" id="46969"/>
    <lineage>
        <taxon>Eukaryota</taxon>
        <taxon>Viridiplantae</taxon>
        <taxon>Streptophyta</taxon>
        <taxon>Embryophyta</taxon>
        <taxon>Tracheophyta</taxon>
        <taxon>Spermatophyta</taxon>
        <taxon>Magnoliopsida</taxon>
        <taxon>Ranunculales</taxon>
        <taxon>Ranunculaceae</taxon>
        <taxon>Thalictroideae</taxon>
        <taxon>Thalictrum</taxon>
    </lineage>
</organism>
<comment type="caution">
    <text evidence="2">The sequence shown here is derived from an EMBL/GenBank/DDBJ whole genome shotgun (WGS) entry which is preliminary data.</text>
</comment>
<protein>
    <submittedName>
        <fullName evidence="2">Kinase family with ARM repeat domain-containing protein</fullName>
    </submittedName>
</protein>
<sequence>MPNDVNFSDAAEQPVPSSPTSTDGWGELENAIHEEHDSDKDGWDCVEPLEEHKPPPALANIQAAKKQPVTQPKAHAPRSASRPPNFKPAPALDDDDPWAAIAALRLMTKAKLLSLGRGVGQNLLLQT</sequence>
<feature type="compositionally biased region" description="Basic and acidic residues" evidence="1">
    <location>
        <begin position="30"/>
        <end position="54"/>
    </location>
</feature>
<dbReference type="Proteomes" id="UP000554482">
    <property type="component" value="Unassembled WGS sequence"/>
</dbReference>
<gene>
    <name evidence="2" type="ORF">FRX31_002818</name>
</gene>
<name>A0A7J6XFE6_THATH</name>
<keyword evidence="2" id="KW-0808">Transferase</keyword>
<evidence type="ECO:0000313" key="2">
    <source>
        <dbReference type="EMBL" id="KAF5207595.1"/>
    </source>
</evidence>
<evidence type="ECO:0000256" key="1">
    <source>
        <dbReference type="SAM" id="MobiDB-lite"/>
    </source>
</evidence>
<accession>A0A7J6XFE6</accession>
<reference evidence="2 3" key="1">
    <citation type="submission" date="2020-06" db="EMBL/GenBank/DDBJ databases">
        <title>Transcriptomic and genomic resources for Thalictrum thalictroides and T. hernandezii: Facilitating candidate gene discovery in an emerging model plant lineage.</title>
        <authorList>
            <person name="Arias T."/>
            <person name="Riano-Pachon D.M."/>
            <person name="Di Stilio V.S."/>
        </authorList>
    </citation>
    <scope>NUCLEOTIDE SEQUENCE [LARGE SCALE GENOMIC DNA]</scope>
    <source>
        <strain evidence="3">cv. WT478/WT964</strain>
        <tissue evidence="2">Leaves</tissue>
    </source>
</reference>
<evidence type="ECO:0000313" key="3">
    <source>
        <dbReference type="Proteomes" id="UP000554482"/>
    </source>
</evidence>